<sequence>MNTGFTEKLLKLIGDKYPLCELPTDGYDGLRVSGMRFSIKAYRAEGLGHVSIMNASGFFGLMRMDTLIINPTQIDLPLLSYDGIYAMGNDTRIIELYDTMLNPCSLDSLYRVSKRCSDIRERDPGKHWYDGIKLPQSISKKAKKDKSGRLDKLSEEYLGEYLALQADKVIGEENKLEKQRKSAVYVEGLLENGGPSTDVFVKGLGRERTARLFRHILFGTEEG</sequence>
<comment type="caution">
    <text evidence="1">The sequence shown here is derived from an EMBL/GenBank/DDBJ whole genome shotgun (WGS) entry which is preliminary data.</text>
</comment>
<dbReference type="EMBL" id="DVLL01000010">
    <property type="protein sequence ID" value="HIT58552.1"/>
    <property type="molecule type" value="Genomic_DNA"/>
</dbReference>
<accession>A0A9D1KKM6</accession>
<protein>
    <submittedName>
        <fullName evidence="1">Uncharacterized protein</fullName>
    </submittedName>
</protein>
<name>A0A9D1KKM6_9FIRM</name>
<dbReference type="AlphaFoldDB" id="A0A9D1KKM6"/>
<evidence type="ECO:0000313" key="2">
    <source>
        <dbReference type="Proteomes" id="UP000824136"/>
    </source>
</evidence>
<dbReference type="Proteomes" id="UP000824136">
    <property type="component" value="Unassembled WGS sequence"/>
</dbReference>
<reference evidence="1" key="2">
    <citation type="journal article" date="2021" name="PeerJ">
        <title>Extensive microbial diversity within the chicken gut microbiome revealed by metagenomics and culture.</title>
        <authorList>
            <person name="Gilroy R."/>
            <person name="Ravi A."/>
            <person name="Getino M."/>
            <person name="Pursley I."/>
            <person name="Horton D.L."/>
            <person name="Alikhan N.F."/>
            <person name="Baker D."/>
            <person name="Gharbi K."/>
            <person name="Hall N."/>
            <person name="Watson M."/>
            <person name="Adriaenssens E.M."/>
            <person name="Foster-Nyarko E."/>
            <person name="Jarju S."/>
            <person name="Secka A."/>
            <person name="Antonio M."/>
            <person name="Oren A."/>
            <person name="Chaudhuri R.R."/>
            <person name="La Ragione R."/>
            <person name="Hildebrand F."/>
            <person name="Pallen M.J."/>
        </authorList>
    </citation>
    <scope>NUCLEOTIDE SEQUENCE</scope>
    <source>
        <strain evidence="1">CHK33-4379</strain>
    </source>
</reference>
<proteinExistence type="predicted"/>
<dbReference type="Gene3D" id="3.40.1500.20">
    <property type="match status" value="1"/>
</dbReference>
<evidence type="ECO:0000313" key="1">
    <source>
        <dbReference type="EMBL" id="HIT58552.1"/>
    </source>
</evidence>
<gene>
    <name evidence="1" type="ORF">IAC39_02395</name>
</gene>
<organism evidence="1 2">
    <name type="scientific">Candidatus Faeciplasma pullistercoris</name>
    <dbReference type="NCBI Taxonomy" id="2840800"/>
    <lineage>
        <taxon>Bacteria</taxon>
        <taxon>Bacillati</taxon>
        <taxon>Bacillota</taxon>
        <taxon>Clostridia</taxon>
        <taxon>Eubacteriales</taxon>
        <taxon>Oscillospiraceae</taxon>
        <taxon>Oscillospiraceae incertae sedis</taxon>
        <taxon>Candidatus Faeciplasma</taxon>
    </lineage>
</organism>
<reference evidence="1" key="1">
    <citation type="submission" date="2020-10" db="EMBL/GenBank/DDBJ databases">
        <authorList>
            <person name="Gilroy R."/>
        </authorList>
    </citation>
    <scope>NUCLEOTIDE SEQUENCE</scope>
    <source>
        <strain evidence="1">CHK33-4379</strain>
    </source>
</reference>